<name>A0ACC3ALJ8_9EURO</name>
<reference evidence="1" key="1">
    <citation type="submission" date="2022-10" db="EMBL/GenBank/DDBJ databases">
        <title>Culturing micro-colonial fungi from biological soil crusts in the Mojave desert and describing Neophaeococcomyces mojavensis, and introducing the new genera and species Taxawa tesnikishii.</title>
        <authorList>
            <person name="Kurbessoian T."/>
            <person name="Stajich J.E."/>
        </authorList>
    </citation>
    <scope>NUCLEOTIDE SEQUENCE</scope>
    <source>
        <strain evidence="1">JES_112</strain>
    </source>
</reference>
<dbReference type="Proteomes" id="UP001172386">
    <property type="component" value="Unassembled WGS sequence"/>
</dbReference>
<evidence type="ECO:0000313" key="2">
    <source>
        <dbReference type="Proteomes" id="UP001172386"/>
    </source>
</evidence>
<evidence type="ECO:0000313" key="1">
    <source>
        <dbReference type="EMBL" id="KAJ9664713.1"/>
    </source>
</evidence>
<keyword evidence="2" id="KW-1185">Reference proteome</keyword>
<dbReference type="EMBL" id="JAPDRQ010000001">
    <property type="protein sequence ID" value="KAJ9664713.1"/>
    <property type="molecule type" value="Genomic_DNA"/>
</dbReference>
<sequence length="614" mass="67937">MSSNARVHRRSLKECLKTILQRRRDDPDDDLIIGSGILKRKDPSLTVLPDFSSVDFSSVSSLPDFNSSRFDIDQYSVAIPSRNSSVATRIWAADYSQHTITPYTSSTTSLGQHDVQDAYQYQAGLGQLAKSCSGRSDNSSSKASLSNFDLTRFETISSQGSLLPKTSLDQLVTPESIQFQSPLSQLAHACNVPSIYRHGASLQASLASLDSHTQSVSTVGLQRSTRDLSPIPELRQAPRLAQPVPVRHQVALSPVSDANKGRPTRRSSSRNMLRDRPTISIPSLTQDRPVHRIVEEEFGAPNVNYLSSFCVLDAAAPGCPVTMTSQDLRYVFDIGEEFFLNTVAIDETDVEIITGEDSQGNPVIHFVLFSPLVSAHNGRTRFVLASMLDITSLLMDDMSVPDLETISEESFVDKELMTPPTSAGRRLLSYELSAENLLGGCFVPERDMCTPVQAPKDDIWLDIASEESRKSRSDRASLSTPRSNSTTSSSSRDFRGNRENMLDRFLASVKQLYSDFILLANPPLAENSWEICNVSPKVYASREFIAGYLARTSATDIAELEKRLTEDTTFCMRVRWGAAGALKQLYCIPLYGRSNVTWICFIVDEGKWADIIGR</sequence>
<comment type="caution">
    <text evidence="1">The sequence shown here is derived from an EMBL/GenBank/DDBJ whole genome shotgun (WGS) entry which is preliminary data.</text>
</comment>
<accession>A0ACC3ALJ8</accession>
<protein>
    <submittedName>
        <fullName evidence="1">Uncharacterized protein</fullName>
    </submittedName>
</protein>
<organism evidence="1 2">
    <name type="scientific">Neophaeococcomyces mojaviensis</name>
    <dbReference type="NCBI Taxonomy" id="3383035"/>
    <lineage>
        <taxon>Eukaryota</taxon>
        <taxon>Fungi</taxon>
        <taxon>Dikarya</taxon>
        <taxon>Ascomycota</taxon>
        <taxon>Pezizomycotina</taxon>
        <taxon>Eurotiomycetes</taxon>
        <taxon>Chaetothyriomycetidae</taxon>
        <taxon>Chaetothyriales</taxon>
        <taxon>Chaetothyriales incertae sedis</taxon>
        <taxon>Neophaeococcomyces</taxon>
    </lineage>
</organism>
<gene>
    <name evidence="1" type="ORF">H2198_000059</name>
</gene>
<proteinExistence type="predicted"/>